<accession>A0A3S1CA69</accession>
<evidence type="ECO:0000313" key="3">
    <source>
        <dbReference type="Proteomes" id="UP000271624"/>
    </source>
</evidence>
<dbReference type="InterPro" id="IPR011009">
    <property type="entry name" value="Kinase-like_dom_sf"/>
</dbReference>
<protein>
    <recommendedName>
        <fullName evidence="1">Aminoglycoside phosphotransferase domain-containing protein</fullName>
    </recommendedName>
</protein>
<dbReference type="Proteomes" id="UP000271624">
    <property type="component" value="Unassembled WGS sequence"/>
</dbReference>
<name>A0A3S1CA69_9CYAN</name>
<dbReference type="Gene3D" id="1.20.1270.170">
    <property type="match status" value="1"/>
</dbReference>
<dbReference type="InterPro" id="IPR002575">
    <property type="entry name" value="Aminoglycoside_PTrfase"/>
</dbReference>
<comment type="caution">
    <text evidence="2">The sequence shown here is derived from an EMBL/GenBank/DDBJ whole genome shotgun (WGS) entry which is preliminary data.</text>
</comment>
<dbReference type="RefSeq" id="WP_127086228.1">
    <property type="nucleotide sequence ID" value="NZ_RSCL01000030.1"/>
</dbReference>
<reference evidence="2" key="2">
    <citation type="journal article" date="2019" name="Genome Biol. Evol.">
        <title>Day and night: Metabolic profiles and evolutionary relationships of six axenic non-marine cyanobacteria.</title>
        <authorList>
            <person name="Will S.E."/>
            <person name="Henke P."/>
            <person name="Boedeker C."/>
            <person name="Huang S."/>
            <person name="Brinkmann H."/>
            <person name="Rohde M."/>
            <person name="Jarek M."/>
            <person name="Friedl T."/>
            <person name="Seufert S."/>
            <person name="Schumacher M."/>
            <person name="Overmann J."/>
            <person name="Neumann-Schaal M."/>
            <person name="Petersen J."/>
        </authorList>
    </citation>
    <scope>NUCLEOTIDE SEQUENCE [LARGE SCALE GENOMIC DNA]</scope>
    <source>
        <strain evidence="2">PCC 7102</strain>
    </source>
</reference>
<dbReference type="Gene3D" id="1.10.510.10">
    <property type="entry name" value="Transferase(Phosphotransferase) domain 1"/>
    <property type="match status" value="1"/>
</dbReference>
<feature type="domain" description="Aminoglycoside phosphotransferase" evidence="1">
    <location>
        <begin position="71"/>
        <end position="253"/>
    </location>
</feature>
<reference evidence="2" key="1">
    <citation type="submission" date="2018-12" db="EMBL/GenBank/DDBJ databases">
        <authorList>
            <person name="Will S."/>
            <person name="Neumann-Schaal M."/>
            <person name="Henke P."/>
        </authorList>
    </citation>
    <scope>NUCLEOTIDE SEQUENCE</scope>
    <source>
        <strain evidence="2">PCC 7102</strain>
    </source>
</reference>
<organism evidence="2 3">
    <name type="scientific">Dulcicalothrix desertica PCC 7102</name>
    <dbReference type="NCBI Taxonomy" id="232991"/>
    <lineage>
        <taxon>Bacteria</taxon>
        <taxon>Bacillati</taxon>
        <taxon>Cyanobacteriota</taxon>
        <taxon>Cyanophyceae</taxon>
        <taxon>Nostocales</taxon>
        <taxon>Calotrichaceae</taxon>
        <taxon>Dulcicalothrix</taxon>
    </lineage>
</organism>
<keyword evidence="3" id="KW-1185">Reference proteome</keyword>
<dbReference type="OrthoDB" id="115252at2"/>
<proteinExistence type="predicted"/>
<dbReference type="AlphaFoldDB" id="A0A3S1CA69"/>
<sequence length="293" mass="32333">MSFSAKLDQSILTARAVAASISVASSHGIDVDDPDVLASAYSVRVHLRPAPIVARVSTISPILRSPIDSWLTREIKVAQFLASVGAPVVAPSDLLPAKPYYCDGVTMTFWHYVQPIANIVPDAAMVGGMLAELHTALRKYPDDLPLLVAPLNDIPRGLLRLEQIGSIISQSDLTLLQETYNHLQPQLSNPTALLQPLHGDAHALNLIPTAKGWVWNDFEDTCMGPIAWDWMNLNEKGRVAYGNAPDPEIVEIYSQVRKLHAIVWVYAMLPEFSDWVESANTLLNELKNRMKKN</sequence>
<dbReference type="Pfam" id="PF01636">
    <property type="entry name" value="APH"/>
    <property type="match status" value="1"/>
</dbReference>
<evidence type="ECO:0000259" key="1">
    <source>
        <dbReference type="Pfam" id="PF01636"/>
    </source>
</evidence>
<dbReference type="EMBL" id="RSCL01000030">
    <property type="protein sequence ID" value="RUS97965.1"/>
    <property type="molecule type" value="Genomic_DNA"/>
</dbReference>
<evidence type="ECO:0000313" key="2">
    <source>
        <dbReference type="EMBL" id="RUS97965.1"/>
    </source>
</evidence>
<gene>
    <name evidence="2" type="ORF">DSM106972_081840</name>
</gene>
<dbReference type="SUPFAM" id="SSF56112">
    <property type="entry name" value="Protein kinase-like (PK-like)"/>
    <property type="match status" value="1"/>
</dbReference>
<dbReference type="Gene3D" id="3.30.200.70">
    <property type="match status" value="1"/>
</dbReference>